<accession>A0A4C1TMM0</accession>
<sequence>MRRYATKDRAEILAEHLEKQFIPHPSSYSLAATSHQEEVERRLREFLSAPVPPLPGDYYVFPAETVRIILRLLKQKAPGPDGIPTIAIKQLPRRAIMSMTRLFNGMTWTGHFPGCWKMGRVIAIPKAGKGHRLASVSARLRCCPTSPSCLSAICCDACTWTGTVRVSYQTLYNAPAGVLHYMAAEHNHGRRTIGFFLDIEKAFDQVRTPNCCTS</sequence>
<dbReference type="Proteomes" id="UP000299102">
    <property type="component" value="Unassembled WGS sequence"/>
</dbReference>
<protein>
    <submittedName>
        <fullName evidence="1">Probable RNA-directed DNA polymerase from transposon X-element</fullName>
    </submittedName>
</protein>
<dbReference type="PANTHER" id="PTHR19446">
    <property type="entry name" value="REVERSE TRANSCRIPTASES"/>
    <property type="match status" value="1"/>
</dbReference>
<keyword evidence="2" id="KW-1185">Reference proteome</keyword>
<evidence type="ECO:0000313" key="2">
    <source>
        <dbReference type="Proteomes" id="UP000299102"/>
    </source>
</evidence>
<keyword evidence="1" id="KW-0695">RNA-directed DNA polymerase</keyword>
<name>A0A4C1TMM0_EUMVA</name>
<gene>
    <name evidence="1" type="ORF">EVAR_80506_1</name>
</gene>
<dbReference type="GO" id="GO:0003964">
    <property type="term" value="F:RNA-directed DNA polymerase activity"/>
    <property type="evidence" value="ECO:0007669"/>
    <property type="project" value="UniProtKB-KW"/>
</dbReference>
<comment type="caution">
    <text evidence="1">The sequence shown here is derived from an EMBL/GenBank/DDBJ whole genome shotgun (WGS) entry which is preliminary data.</text>
</comment>
<dbReference type="AlphaFoldDB" id="A0A4C1TMM0"/>
<dbReference type="STRING" id="151549.A0A4C1TMM0"/>
<organism evidence="1 2">
    <name type="scientific">Eumeta variegata</name>
    <name type="common">Bagworm moth</name>
    <name type="synonym">Eumeta japonica</name>
    <dbReference type="NCBI Taxonomy" id="151549"/>
    <lineage>
        <taxon>Eukaryota</taxon>
        <taxon>Metazoa</taxon>
        <taxon>Ecdysozoa</taxon>
        <taxon>Arthropoda</taxon>
        <taxon>Hexapoda</taxon>
        <taxon>Insecta</taxon>
        <taxon>Pterygota</taxon>
        <taxon>Neoptera</taxon>
        <taxon>Endopterygota</taxon>
        <taxon>Lepidoptera</taxon>
        <taxon>Glossata</taxon>
        <taxon>Ditrysia</taxon>
        <taxon>Tineoidea</taxon>
        <taxon>Psychidae</taxon>
        <taxon>Oiketicinae</taxon>
        <taxon>Eumeta</taxon>
    </lineage>
</organism>
<keyword evidence="1" id="KW-0548">Nucleotidyltransferase</keyword>
<dbReference type="EMBL" id="BGZK01000071">
    <property type="protein sequence ID" value="GBP15325.1"/>
    <property type="molecule type" value="Genomic_DNA"/>
</dbReference>
<reference evidence="1 2" key="1">
    <citation type="journal article" date="2019" name="Commun. Biol.">
        <title>The bagworm genome reveals a unique fibroin gene that provides high tensile strength.</title>
        <authorList>
            <person name="Kono N."/>
            <person name="Nakamura H."/>
            <person name="Ohtoshi R."/>
            <person name="Tomita M."/>
            <person name="Numata K."/>
            <person name="Arakawa K."/>
        </authorList>
    </citation>
    <scope>NUCLEOTIDE SEQUENCE [LARGE SCALE GENOMIC DNA]</scope>
</reference>
<evidence type="ECO:0000313" key="1">
    <source>
        <dbReference type="EMBL" id="GBP15325.1"/>
    </source>
</evidence>
<proteinExistence type="predicted"/>
<dbReference type="OrthoDB" id="411871at2759"/>
<keyword evidence="1" id="KW-0808">Transferase</keyword>